<name>A0A7D9D206_9GAMM</name>
<evidence type="ECO:0000313" key="1">
    <source>
        <dbReference type="EMBL" id="VUX54917.1"/>
    </source>
</evidence>
<protein>
    <recommendedName>
        <fullName evidence="2">DGC domain protein</fullName>
    </recommendedName>
</protein>
<gene>
    <name evidence="1" type="ORF">JTBB02_V1_30015</name>
</gene>
<organism evidence="1">
    <name type="scientific">uncultured Woeseiaceae bacterium</name>
    <dbReference type="NCBI Taxonomy" id="1983305"/>
    <lineage>
        <taxon>Bacteria</taxon>
        <taxon>Pseudomonadati</taxon>
        <taxon>Pseudomonadota</taxon>
        <taxon>Gammaproteobacteria</taxon>
        <taxon>Woeseiales</taxon>
        <taxon>Woeseiaceae</taxon>
        <taxon>environmental samples</taxon>
    </lineage>
</organism>
<accession>A0A7D9D206</accession>
<dbReference type="Pfam" id="PF08859">
    <property type="entry name" value="DGC"/>
    <property type="match status" value="1"/>
</dbReference>
<proteinExistence type="predicted"/>
<dbReference type="InterPro" id="IPR014958">
    <property type="entry name" value="DGC"/>
</dbReference>
<dbReference type="EMBL" id="LR633966">
    <property type="protein sequence ID" value="VUX54917.1"/>
    <property type="molecule type" value="Genomic_DNA"/>
</dbReference>
<dbReference type="AlphaFoldDB" id="A0A7D9D206"/>
<sequence length="160" mass="17659">MAKSTPDFSIKVSGIKGLCPAGEVHAKKVIAEKRIPVLSCEGPCIRGEIARLAANIVADEAPYARACYAETFLVPHSSMTAWVKGAEKVVVIDGCFLKCIGRIAENVIDKEKITWIDTNPIHNYKYLDVMLYTDVPEDARNDVARKVADKILEKLRKDQG</sequence>
<evidence type="ECO:0008006" key="2">
    <source>
        <dbReference type="Google" id="ProtNLM"/>
    </source>
</evidence>
<reference evidence="1" key="1">
    <citation type="submission" date="2019-07" db="EMBL/GenBank/DDBJ databases">
        <authorList>
            <person name="Weber M."/>
            <person name="Kostadinov I."/>
            <person name="Kostadinov D I."/>
        </authorList>
    </citation>
    <scope>NUCLEOTIDE SEQUENCE</scope>
    <source>
        <strain evidence="1">Gfbio:sag-sample-b02:053724c1-46a9-4a36-b237-ea2bf867836b</strain>
    </source>
</reference>